<evidence type="ECO:0000256" key="3">
    <source>
        <dbReference type="ARBA" id="ARBA00022679"/>
    </source>
</evidence>
<name>A0A9Q1GU20_9CARY</name>
<feature type="region of interest" description="Disordered" evidence="9">
    <location>
        <begin position="281"/>
        <end position="312"/>
    </location>
</feature>
<evidence type="ECO:0000313" key="12">
    <source>
        <dbReference type="Proteomes" id="UP001153076"/>
    </source>
</evidence>
<dbReference type="InterPro" id="IPR013083">
    <property type="entry name" value="Znf_RING/FYVE/PHD"/>
</dbReference>
<gene>
    <name evidence="11" type="ORF">Cgig2_015786</name>
</gene>
<dbReference type="SMART" id="SM00184">
    <property type="entry name" value="RING"/>
    <property type="match status" value="1"/>
</dbReference>
<dbReference type="GO" id="GO:0008270">
    <property type="term" value="F:zinc ion binding"/>
    <property type="evidence" value="ECO:0007669"/>
    <property type="project" value="UniProtKB-KW"/>
</dbReference>
<dbReference type="PROSITE" id="PS50089">
    <property type="entry name" value="ZF_RING_2"/>
    <property type="match status" value="1"/>
</dbReference>
<comment type="caution">
    <text evidence="11">The sequence shown here is derived from an EMBL/GenBank/DDBJ whole genome shotgun (WGS) entry which is preliminary data.</text>
</comment>
<dbReference type="Gene3D" id="3.30.40.10">
    <property type="entry name" value="Zinc/RING finger domain, C3HC4 (zinc finger)"/>
    <property type="match status" value="1"/>
</dbReference>
<evidence type="ECO:0000256" key="1">
    <source>
        <dbReference type="ARBA" id="ARBA00000900"/>
    </source>
</evidence>
<evidence type="ECO:0000256" key="4">
    <source>
        <dbReference type="ARBA" id="ARBA00022723"/>
    </source>
</evidence>
<protein>
    <recommendedName>
        <fullName evidence="2">RING-type E3 ubiquitin transferase</fullName>
        <ecNumber evidence="2">2.3.2.27</ecNumber>
    </recommendedName>
</protein>
<keyword evidence="5 8" id="KW-0863">Zinc-finger</keyword>
<dbReference type="InterPro" id="IPR039525">
    <property type="entry name" value="RNF126-like_zinc-ribbon"/>
</dbReference>
<proteinExistence type="predicted"/>
<organism evidence="11 12">
    <name type="scientific">Carnegiea gigantea</name>
    <dbReference type="NCBI Taxonomy" id="171969"/>
    <lineage>
        <taxon>Eukaryota</taxon>
        <taxon>Viridiplantae</taxon>
        <taxon>Streptophyta</taxon>
        <taxon>Embryophyta</taxon>
        <taxon>Tracheophyta</taxon>
        <taxon>Spermatophyta</taxon>
        <taxon>Magnoliopsida</taxon>
        <taxon>eudicotyledons</taxon>
        <taxon>Gunneridae</taxon>
        <taxon>Pentapetalae</taxon>
        <taxon>Caryophyllales</taxon>
        <taxon>Cactineae</taxon>
        <taxon>Cactaceae</taxon>
        <taxon>Cactoideae</taxon>
        <taxon>Echinocereeae</taxon>
        <taxon>Carnegiea</taxon>
    </lineage>
</organism>
<evidence type="ECO:0000256" key="8">
    <source>
        <dbReference type="PROSITE-ProRule" id="PRU00175"/>
    </source>
</evidence>
<dbReference type="Pfam" id="PF13639">
    <property type="entry name" value="zf-RING_2"/>
    <property type="match status" value="1"/>
</dbReference>
<feature type="region of interest" description="Disordered" evidence="9">
    <location>
        <begin position="328"/>
        <end position="370"/>
    </location>
</feature>
<dbReference type="OrthoDB" id="8062037at2759"/>
<keyword evidence="6" id="KW-0833">Ubl conjugation pathway</keyword>
<comment type="catalytic activity">
    <reaction evidence="1">
        <text>S-ubiquitinyl-[E2 ubiquitin-conjugating enzyme]-L-cysteine + [acceptor protein]-L-lysine = [E2 ubiquitin-conjugating enzyme]-L-cysteine + N(6)-ubiquitinyl-[acceptor protein]-L-lysine.</text>
        <dbReference type="EC" id="2.3.2.27"/>
    </reaction>
</comment>
<feature type="domain" description="RING-type" evidence="10">
    <location>
        <begin position="230"/>
        <end position="271"/>
    </location>
</feature>
<keyword evidence="4" id="KW-0479">Metal-binding</keyword>
<dbReference type="GO" id="GO:0005737">
    <property type="term" value="C:cytoplasm"/>
    <property type="evidence" value="ECO:0007669"/>
    <property type="project" value="TreeGrafter"/>
</dbReference>
<dbReference type="Pfam" id="PF14369">
    <property type="entry name" value="Zn_ribbon_19"/>
    <property type="match status" value="1"/>
</dbReference>
<dbReference type="InterPro" id="IPR001841">
    <property type="entry name" value="Znf_RING"/>
</dbReference>
<dbReference type="SUPFAM" id="SSF57850">
    <property type="entry name" value="RING/U-box"/>
    <property type="match status" value="1"/>
</dbReference>
<dbReference type="GO" id="GO:0016567">
    <property type="term" value="P:protein ubiquitination"/>
    <property type="evidence" value="ECO:0007669"/>
    <property type="project" value="TreeGrafter"/>
</dbReference>
<dbReference type="CDD" id="cd16667">
    <property type="entry name" value="RING-H2_RNF126-like"/>
    <property type="match status" value="1"/>
</dbReference>
<evidence type="ECO:0000256" key="2">
    <source>
        <dbReference type="ARBA" id="ARBA00012483"/>
    </source>
</evidence>
<evidence type="ECO:0000256" key="9">
    <source>
        <dbReference type="SAM" id="MobiDB-lite"/>
    </source>
</evidence>
<reference evidence="11" key="1">
    <citation type="submission" date="2022-04" db="EMBL/GenBank/DDBJ databases">
        <title>Carnegiea gigantea Genome sequencing and assembly v2.</title>
        <authorList>
            <person name="Copetti D."/>
            <person name="Sanderson M.J."/>
            <person name="Burquez A."/>
            <person name="Wojciechowski M.F."/>
        </authorList>
    </citation>
    <scope>NUCLEOTIDE SEQUENCE</scope>
    <source>
        <strain evidence="11">SGP5-SGP5p</strain>
        <tissue evidence="11">Aerial part</tissue>
    </source>
</reference>
<dbReference type="GO" id="GO:0061630">
    <property type="term" value="F:ubiquitin protein ligase activity"/>
    <property type="evidence" value="ECO:0007669"/>
    <property type="project" value="UniProtKB-EC"/>
</dbReference>
<dbReference type="PANTHER" id="PTHR15710">
    <property type="entry name" value="E3 UBIQUITIN-PROTEIN LIGASE PRAJA"/>
    <property type="match status" value="1"/>
</dbReference>
<accession>A0A9Q1GU20</accession>
<keyword evidence="3" id="KW-0808">Transferase</keyword>
<keyword evidence="12" id="KW-1185">Reference proteome</keyword>
<evidence type="ECO:0000313" key="11">
    <source>
        <dbReference type="EMBL" id="KAJ8426941.1"/>
    </source>
</evidence>
<evidence type="ECO:0000256" key="6">
    <source>
        <dbReference type="ARBA" id="ARBA00022786"/>
    </source>
</evidence>
<dbReference type="EMBL" id="JAKOGI010001215">
    <property type="protein sequence ID" value="KAJ8426941.1"/>
    <property type="molecule type" value="Genomic_DNA"/>
</dbReference>
<dbReference type="EC" id="2.3.2.27" evidence="2"/>
<dbReference type="Proteomes" id="UP001153076">
    <property type="component" value="Unassembled WGS sequence"/>
</dbReference>
<sequence length="384" mass="40993">MSTASVTIPSPQAYFCYQCNRTVTLSPSPNSDLSCPNCDGGFLEEFDSSSFDPPNPNPNRNPSPFSSSSMAFPDPFSLFADPFLPSSLGDGGGGGGGRGRGPIVFSSTTIGLGNPRNSTGLYAPSTATDYHESPVGFNAINFLQNYLQNLRASGANVQFVVENHPPEAGFQLPANLGDYFLGPGLEQLIQQLAENDPNRYGTPPASKRSVQGLPNVVITEELVKSDSNSCAVCMSEFGVGMEVKQMPCSHFYHSDCLLPWLELHNSCPVCRYELPTDDPDYENHRGNRDQGSSIGDLGNGEAQGGAQGTSATERRFSISLPWPFRAFASTGGSNDGGTGNTNHSSSGGQQSGTRGSEPRQESSKTASFALQQWSRLQSTRLTFP</sequence>
<feature type="region of interest" description="Disordered" evidence="9">
    <location>
        <begin position="46"/>
        <end position="67"/>
    </location>
</feature>
<feature type="compositionally biased region" description="Gly residues" evidence="9">
    <location>
        <begin position="297"/>
        <end position="307"/>
    </location>
</feature>
<evidence type="ECO:0000256" key="7">
    <source>
        <dbReference type="ARBA" id="ARBA00022833"/>
    </source>
</evidence>
<dbReference type="FunFam" id="3.30.40.10:FF:000022">
    <property type="entry name" value="E3 ubiquitin-protein ligase RING1-like"/>
    <property type="match status" value="1"/>
</dbReference>
<dbReference type="AlphaFoldDB" id="A0A9Q1GU20"/>
<dbReference type="PANTHER" id="PTHR15710:SF202">
    <property type="entry name" value="RING-TYPE E3 UBIQUITIN TRANSFERASE"/>
    <property type="match status" value="1"/>
</dbReference>
<feature type="compositionally biased region" description="Low complexity" evidence="9">
    <location>
        <begin position="340"/>
        <end position="355"/>
    </location>
</feature>
<evidence type="ECO:0000259" key="10">
    <source>
        <dbReference type="PROSITE" id="PS50089"/>
    </source>
</evidence>
<evidence type="ECO:0000256" key="5">
    <source>
        <dbReference type="ARBA" id="ARBA00022771"/>
    </source>
</evidence>
<keyword evidence="7" id="KW-0862">Zinc</keyword>